<feature type="transmembrane region" description="Helical" evidence="7">
    <location>
        <begin position="6"/>
        <end position="24"/>
    </location>
</feature>
<keyword evidence="9" id="KW-1185">Reference proteome</keyword>
<name>A0ABS1C481_9BACT</name>
<evidence type="ECO:0000256" key="3">
    <source>
        <dbReference type="ARBA" id="ARBA00022692"/>
    </source>
</evidence>
<feature type="transmembrane region" description="Helical" evidence="7">
    <location>
        <begin position="31"/>
        <end position="52"/>
    </location>
</feature>
<proteinExistence type="inferred from homology"/>
<comment type="subcellular location">
    <subcellularLocation>
        <location evidence="1">Membrane</location>
        <topology evidence="1">Multi-pass membrane protein</topology>
    </subcellularLocation>
</comment>
<accession>A0ABS1C481</accession>
<dbReference type="Pfam" id="PF00230">
    <property type="entry name" value="MIP"/>
    <property type="match status" value="1"/>
</dbReference>
<dbReference type="InterPro" id="IPR000425">
    <property type="entry name" value="MIP"/>
</dbReference>
<dbReference type="Gene3D" id="1.20.1080.10">
    <property type="entry name" value="Glycerol uptake facilitator protein"/>
    <property type="match status" value="1"/>
</dbReference>
<reference evidence="8 9" key="1">
    <citation type="submission" date="2020-12" db="EMBL/GenBank/DDBJ databases">
        <title>Bacterial novel species Adhaeribacter sp. BT258 isolated from soil.</title>
        <authorList>
            <person name="Jung H.-Y."/>
        </authorList>
    </citation>
    <scope>NUCLEOTIDE SEQUENCE [LARGE SCALE GENOMIC DNA]</scope>
    <source>
        <strain evidence="8 9">BT258</strain>
    </source>
</reference>
<keyword evidence="5 7" id="KW-0472">Membrane</keyword>
<dbReference type="InterPro" id="IPR022357">
    <property type="entry name" value="MIP_CS"/>
</dbReference>
<dbReference type="PROSITE" id="PS00221">
    <property type="entry name" value="MIP"/>
    <property type="match status" value="1"/>
</dbReference>
<evidence type="ECO:0000313" key="8">
    <source>
        <dbReference type="EMBL" id="MBK0404123.1"/>
    </source>
</evidence>
<evidence type="ECO:0000313" key="9">
    <source>
        <dbReference type="Proteomes" id="UP000644147"/>
    </source>
</evidence>
<feature type="transmembrane region" description="Helical" evidence="7">
    <location>
        <begin position="58"/>
        <end position="75"/>
    </location>
</feature>
<evidence type="ECO:0000256" key="2">
    <source>
        <dbReference type="ARBA" id="ARBA00022448"/>
    </source>
</evidence>
<feature type="transmembrane region" description="Helical" evidence="7">
    <location>
        <begin position="87"/>
        <end position="104"/>
    </location>
</feature>
<dbReference type="PANTHER" id="PTHR45724">
    <property type="entry name" value="AQUAPORIN NIP2-1"/>
    <property type="match status" value="1"/>
</dbReference>
<dbReference type="EMBL" id="JAEHFX010000007">
    <property type="protein sequence ID" value="MBK0404123.1"/>
    <property type="molecule type" value="Genomic_DNA"/>
</dbReference>
<protein>
    <submittedName>
        <fullName evidence="8">Aquaporin</fullName>
    </submittedName>
</protein>
<dbReference type="Proteomes" id="UP000644147">
    <property type="component" value="Unassembled WGS sequence"/>
</dbReference>
<keyword evidence="4 7" id="KW-1133">Transmembrane helix</keyword>
<dbReference type="PRINTS" id="PR00783">
    <property type="entry name" value="MINTRINSICP"/>
</dbReference>
<evidence type="ECO:0000256" key="4">
    <source>
        <dbReference type="ARBA" id="ARBA00022989"/>
    </source>
</evidence>
<feature type="transmembrane region" description="Helical" evidence="7">
    <location>
        <begin position="147"/>
        <end position="169"/>
    </location>
</feature>
<dbReference type="PANTHER" id="PTHR45724:SF27">
    <property type="entry name" value="AQUAPORIN NIP2-1-RELATED"/>
    <property type="match status" value="1"/>
</dbReference>
<feature type="transmembrane region" description="Helical" evidence="7">
    <location>
        <begin position="116"/>
        <end position="135"/>
    </location>
</feature>
<dbReference type="RefSeq" id="WP_200506960.1">
    <property type="nucleotide sequence ID" value="NZ_JAEHFX010000007.1"/>
</dbReference>
<evidence type="ECO:0000256" key="6">
    <source>
        <dbReference type="RuleBase" id="RU000477"/>
    </source>
</evidence>
<dbReference type="InterPro" id="IPR023271">
    <property type="entry name" value="Aquaporin-like"/>
</dbReference>
<comment type="similarity">
    <text evidence="6">Belongs to the MIP/aquaporin (TC 1.A.8) family.</text>
</comment>
<evidence type="ECO:0000256" key="5">
    <source>
        <dbReference type="ARBA" id="ARBA00023136"/>
    </source>
</evidence>
<evidence type="ECO:0000256" key="1">
    <source>
        <dbReference type="ARBA" id="ARBA00004141"/>
    </source>
</evidence>
<feature type="transmembrane region" description="Helical" evidence="7">
    <location>
        <begin position="189"/>
        <end position="207"/>
    </location>
</feature>
<dbReference type="InterPro" id="IPR034294">
    <property type="entry name" value="Aquaporin_transptr"/>
</dbReference>
<keyword evidence="3 6" id="KW-0812">Transmembrane</keyword>
<sequence length="213" mass="22102">MKSYLAEFIGTFTLVFFAAGSALVDAQTNGAVSLIGCATASGLIVTAMIYTFGNVSGAHINPAVTIGFSMAGLFDKKEILPYVGSQLAGSLAAGLTLKLLFPASQNMGATFPAGEVMQSFILEIILTFLLMLVILHTSQGIKEIQQLAGFIIGGMVLLEIIFAGPISGGSMNPARSFGPALAAGNITTLWIYFLAPVLGAGLATFAWKITKAD</sequence>
<dbReference type="SUPFAM" id="SSF81338">
    <property type="entry name" value="Aquaporin-like"/>
    <property type="match status" value="1"/>
</dbReference>
<comment type="caution">
    <text evidence="8">The sequence shown here is derived from an EMBL/GenBank/DDBJ whole genome shotgun (WGS) entry which is preliminary data.</text>
</comment>
<organism evidence="8 9">
    <name type="scientific">Adhaeribacter terrigena</name>
    <dbReference type="NCBI Taxonomy" id="2793070"/>
    <lineage>
        <taxon>Bacteria</taxon>
        <taxon>Pseudomonadati</taxon>
        <taxon>Bacteroidota</taxon>
        <taxon>Cytophagia</taxon>
        <taxon>Cytophagales</taxon>
        <taxon>Hymenobacteraceae</taxon>
        <taxon>Adhaeribacter</taxon>
    </lineage>
</organism>
<evidence type="ECO:0000256" key="7">
    <source>
        <dbReference type="SAM" id="Phobius"/>
    </source>
</evidence>
<keyword evidence="2 6" id="KW-0813">Transport</keyword>
<gene>
    <name evidence="8" type="ORF">I5M27_14100</name>
</gene>